<evidence type="ECO:0000256" key="1">
    <source>
        <dbReference type="ARBA" id="ARBA00022614"/>
    </source>
</evidence>
<sequence>MNEQNQNSLNKEYDAKMTRKYEGKIKDGNLQIGNRLLGDPEVTNLRFLEQFDISALNLYISNDMHVKLRNDTLKKLTVFNDNLLLNQNEEQHDDDDVQKQRLNLNVDDLELENLEVLDLADINLENDQLYNLAKFKKLHTLDVSRNKVNLTHIHYVTSLTKLSMQECGLKNVDQISSLINLEDLDICLNRNVDFSPLYQLKSITKLTMLYSGLTNIDQIKQLINLEVLNISNNQLLSIDTISLLVNLKELNISYNKQIDISPLKDLVGLIKLNMNRCELTQLSALKHLINLQTLDISYNSDINITELQYLKNLTHLNLNCCNLVSIYVLKPLVNLEYLNISFNNIVYLDANLNEMANIKVLYLQWNSISDFSSLEKHPNFNNINEIGHRCFNISDQNKYSFEEQLRKANKFRKIESPNIQLKQIQTQHKALKTALDNFKEEVNAMTSNALQSQIQFTANVVRLFQLLNQVGFE</sequence>
<dbReference type="PROSITE" id="PS51450">
    <property type="entry name" value="LRR"/>
    <property type="match status" value="4"/>
</dbReference>
<dbReference type="Gene3D" id="3.80.10.10">
    <property type="entry name" value="Ribonuclease Inhibitor"/>
    <property type="match status" value="1"/>
</dbReference>
<dbReference type="Pfam" id="PF12799">
    <property type="entry name" value="LRR_4"/>
    <property type="match status" value="1"/>
</dbReference>
<evidence type="ECO:0000256" key="2">
    <source>
        <dbReference type="ARBA" id="ARBA00022737"/>
    </source>
</evidence>
<reference evidence="5 6" key="2">
    <citation type="submission" date="2024-07" db="EMBL/GenBank/DDBJ databases">
        <authorList>
            <person name="Akdeniz Z."/>
        </authorList>
    </citation>
    <scope>NUCLEOTIDE SEQUENCE [LARGE SCALE GENOMIC DNA]</scope>
</reference>
<reference evidence="4" key="1">
    <citation type="submission" date="2023-06" db="EMBL/GenBank/DDBJ databases">
        <authorList>
            <person name="Kurt Z."/>
        </authorList>
    </citation>
    <scope>NUCLEOTIDE SEQUENCE</scope>
</reference>
<organism evidence="4">
    <name type="scientific">Hexamita inflata</name>
    <dbReference type="NCBI Taxonomy" id="28002"/>
    <lineage>
        <taxon>Eukaryota</taxon>
        <taxon>Metamonada</taxon>
        <taxon>Diplomonadida</taxon>
        <taxon>Hexamitidae</taxon>
        <taxon>Hexamitinae</taxon>
        <taxon>Hexamita</taxon>
    </lineage>
</organism>
<proteinExistence type="predicted"/>
<evidence type="ECO:0000313" key="5">
    <source>
        <dbReference type="EMBL" id="CAL6002400.1"/>
    </source>
</evidence>
<dbReference type="InterPro" id="IPR001611">
    <property type="entry name" value="Leu-rich_rpt"/>
</dbReference>
<protein>
    <submittedName>
        <fullName evidence="4">Uncharacterized protein</fullName>
    </submittedName>
</protein>
<dbReference type="SUPFAM" id="SSF52058">
    <property type="entry name" value="L domain-like"/>
    <property type="match status" value="1"/>
</dbReference>
<feature type="coiled-coil region" evidence="3">
    <location>
        <begin position="421"/>
        <end position="448"/>
    </location>
</feature>
<dbReference type="AlphaFoldDB" id="A0AA86RPX3"/>
<comment type="caution">
    <text evidence="4">The sequence shown here is derived from an EMBL/GenBank/DDBJ whole genome shotgun (WGS) entry which is preliminary data.</text>
</comment>
<dbReference type="PANTHER" id="PTHR46652">
    <property type="entry name" value="LEUCINE-RICH REPEAT AND IQ DOMAIN-CONTAINING PROTEIN 1-RELATED"/>
    <property type="match status" value="1"/>
</dbReference>
<evidence type="ECO:0000313" key="4">
    <source>
        <dbReference type="EMBL" id="CAI9978501.1"/>
    </source>
</evidence>
<gene>
    <name evidence="5" type="ORF">HINF_LOCUS17903</name>
    <name evidence="4" type="ORF">HINF_LOCUS66146</name>
</gene>
<dbReference type="EMBL" id="CATOUU010001185">
    <property type="protein sequence ID" value="CAI9978501.1"/>
    <property type="molecule type" value="Genomic_DNA"/>
</dbReference>
<keyword evidence="6" id="KW-1185">Reference proteome</keyword>
<dbReference type="InterPro" id="IPR032675">
    <property type="entry name" value="LRR_dom_sf"/>
</dbReference>
<keyword evidence="3" id="KW-0175">Coiled coil</keyword>
<dbReference type="InterPro" id="IPR050836">
    <property type="entry name" value="SDS22/Internalin_LRR"/>
</dbReference>
<accession>A0AA86RPX3</accession>
<evidence type="ECO:0000256" key="3">
    <source>
        <dbReference type="SAM" id="Coils"/>
    </source>
</evidence>
<keyword evidence="1" id="KW-0433">Leucine-rich repeat</keyword>
<dbReference type="Proteomes" id="UP001642409">
    <property type="component" value="Unassembled WGS sequence"/>
</dbReference>
<dbReference type="EMBL" id="CAXDID020000045">
    <property type="protein sequence ID" value="CAL6002400.1"/>
    <property type="molecule type" value="Genomic_DNA"/>
</dbReference>
<dbReference type="PANTHER" id="PTHR46652:SF3">
    <property type="entry name" value="LEUCINE-RICH REPEAT-CONTAINING PROTEIN 9"/>
    <property type="match status" value="1"/>
</dbReference>
<name>A0AA86RPX3_9EUKA</name>
<dbReference type="InterPro" id="IPR025875">
    <property type="entry name" value="Leu-rich_rpt_4"/>
</dbReference>
<evidence type="ECO:0000313" key="6">
    <source>
        <dbReference type="Proteomes" id="UP001642409"/>
    </source>
</evidence>
<keyword evidence="2" id="KW-0677">Repeat</keyword>